<organism evidence="2 3">
    <name type="scientific">Pleurodeles waltl</name>
    <name type="common">Iberian ribbed newt</name>
    <dbReference type="NCBI Taxonomy" id="8319"/>
    <lineage>
        <taxon>Eukaryota</taxon>
        <taxon>Metazoa</taxon>
        <taxon>Chordata</taxon>
        <taxon>Craniata</taxon>
        <taxon>Vertebrata</taxon>
        <taxon>Euteleostomi</taxon>
        <taxon>Amphibia</taxon>
        <taxon>Batrachia</taxon>
        <taxon>Caudata</taxon>
        <taxon>Salamandroidea</taxon>
        <taxon>Salamandridae</taxon>
        <taxon>Pleurodelinae</taxon>
        <taxon>Pleurodeles</taxon>
    </lineage>
</organism>
<keyword evidence="1" id="KW-0732">Signal</keyword>
<comment type="caution">
    <text evidence="2">The sequence shown here is derived from an EMBL/GenBank/DDBJ whole genome shotgun (WGS) entry which is preliminary data.</text>
</comment>
<feature type="chain" id="PRO_5044012196" description="Secreted protein" evidence="1">
    <location>
        <begin position="18"/>
        <end position="84"/>
    </location>
</feature>
<evidence type="ECO:0000256" key="1">
    <source>
        <dbReference type="SAM" id="SignalP"/>
    </source>
</evidence>
<dbReference type="Proteomes" id="UP001066276">
    <property type="component" value="Chromosome 9"/>
</dbReference>
<reference evidence="2" key="1">
    <citation type="journal article" date="2022" name="bioRxiv">
        <title>Sequencing and chromosome-scale assembly of the giantPleurodeles waltlgenome.</title>
        <authorList>
            <person name="Brown T."/>
            <person name="Elewa A."/>
            <person name="Iarovenko S."/>
            <person name="Subramanian E."/>
            <person name="Araus A.J."/>
            <person name="Petzold A."/>
            <person name="Susuki M."/>
            <person name="Suzuki K.-i.T."/>
            <person name="Hayashi T."/>
            <person name="Toyoda A."/>
            <person name="Oliveira C."/>
            <person name="Osipova E."/>
            <person name="Leigh N.D."/>
            <person name="Simon A."/>
            <person name="Yun M.H."/>
        </authorList>
    </citation>
    <scope>NUCLEOTIDE SEQUENCE</scope>
    <source>
        <strain evidence="2">20211129_DDA</strain>
        <tissue evidence="2">Liver</tissue>
    </source>
</reference>
<evidence type="ECO:0000313" key="2">
    <source>
        <dbReference type="EMBL" id="KAJ1108027.1"/>
    </source>
</evidence>
<proteinExistence type="predicted"/>
<dbReference type="AlphaFoldDB" id="A0AAV7MWN0"/>
<feature type="signal peptide" evidence="1">
    <location>
        <begin position="1"/>
        <end position="17"/>
    </location>
</feature>
<sequence>MILRFAICNLLNCVAVAVSQIAIRCITTTHIRFESSPFLLSMCAEQSSMRMMVVVRHMVNGSILPWTNINVDDTAVKQMTERGG</sequence>
<protein>
    <recommendedName>
        <fullName evidence="4">Secreted protein</fullName>
    </recommendedName>
</protein>
<accession>A0AAV7MWN0</accession>
<gene>
    <name evidence="2" type="ORF">NDU88_005411</name>
</gene>
<name>A0AAV7MWN0_PLEWA</name>
<dbReference type="EMBL" id="JANPWB010000013">
    <property type="protein sequence ID" value="KAJ1108027.1"/>
    <property type="molecule type" value="Genomic_DNA"/>
</dbReference>
<evidence type="ECO:0000313" key="3">
    <source>
        <dbReference type="Proteomes" id="UP001066276"/>
    </source>
</evidence>
<keyword evidence="3" id="KW-1185">Reference proteome</keyword>
<evidence type="ECO:0008006" key="4">
    <source>
        <dbReference type="Google" id="ProtNLM"/>
    </source>
</evidence>